<evidence type="ECO:0000313" key="13">
    <source>
        <dbReference type="Proteomes" id="UP000267019"/>
    </source>
</evidence>
<evidence type="ECO:0000313" key="12">
    <source>
        <dbReference type="EMBL" id="RKQ84776.1"/>
    </source>
</evidence>
<dbReference type="InterPro" id="IPR025777">
    <property type="entry name" value="GMPS_ATP_PPase_dom"/>
</dbReference>
<proteinExistence type="inferred from homology"/>
<dbReference type="OrthoDB" id="9802219at2"/>
<dbReference type="Gene3D" id="3.40.50.880">
    <property type="match status" value="1"/>
</dbReference>
<dbReference type="PRINTS" id="PR00097">
    <property type="entry name" value="ANTSNTHASEII"/>
</dbReference>
<evidence type="ECO:0000256" key="9">
    <source>
        <dbReference type="HAMAP-Rule" id="MF_00344"/>
    </source>
</evidence>
<dbReference type="NCBIfam" id="NF000848">
    <property type="entry name" value="PRK00074.1"/>
    <property type="match status" value="1"/>
</dbReference>
<evidence type="ECO:0000256" key="7">
    <source>
        <dbReference type="ARBA" id="ARBA00022840"/>
    </source>
</evidence>
<dbReference type="PANTHER" id="PTHR11922:SF2">
    <property type="entry name" value="GMP SYNTHASE [GLUTAMINE-HYDROLYZING]"/>
    <property type="match status" value="1"/>
</dbReference>
<dbReference type="PRINTS" id="PR00099">
    <property type="entry name" value="CPSGATASE"/>
</dbReference>
<dbReference type="PANTHER" id="PTHR11922">
    <property type="entry name" value="GMP SYNTHASE-RELATED"/>
    <property type="match status" value="1"/>
</dbReference>
<dbReference type="GO" id="GO:0003921">
    <property type="term" value="F:GMP synthase activity"/>
    <property type="evidence" value="ECO:0007669"/>
    <property type="project" value="InterPro"/>
</dbReference>
<sequence>MVKTESTTETERIVVLDFGGQYSQLIARRIRELGAYCEIWPYTTPPDRVRTPSVRGLILSGGPSSVYDSDAPRCHPEIFELDVPILGICYGMQLMVQELGGQVERADLGEYGKALLEILEPDSPLLKGLQRRTQVWMSHVDSVKKLPPGFRVLASTEVTPIAVIGDDARRRYGVQFHPEVVHTLEGDRLLENFLYRVVGMRGDWKPQNFVAAQVESIRREIGAGRALCALSGGVDSAVAAALVYRAIGDRLTCLFVDHGFLRKGEREEVVHTFQKRLGVPLVLVNAADRFLRAIQGVVDPEEKRRRIGHEFIRVFEEEARRLGPFEFLVQGTIYPDVVESGATPGAPTAVIKTHHNVGGLPPDLRFRLVEPLRSLFKDEVRAVGRELGLSEAIVTRHPFPGPGLAIRVLGEVTEEKLAILREADAIFLEEIRKAGLYEVIWQAFAVLVNSRSVAVMGDERRYGYIIALRAVTSEDGMTADYFRFSWDFLERVGHRITREVPNVSRVVYDITSKPPATIEWE</sequence>
<dbReference type="HAMAP" id="MF_00344">
    <property type="entry name" value="GMP_synthase"/>
    <property type="match status" value="1"/>
</dbReference>
<dbReference type="FunFam" id="3.40.50.620:FF:000001">
    <property type="entry name" value="GMP synthase [glutamine-hydrolyzing]"/>
    <property type="match status" value="1"/>
</dbReference>
<dbReference type="GO" id="GO:0005524">
    <property type="term" value="F:ATP binding"/>
    <property type="evidence" value="ECO:0007669"/>
    <property type="project" value="UniProtKB-UniRule"/>
</dbReference>
<comment type="subunit">
    <text evidence="9">Homodimer.</text>
</comment>
<dbReference type="NCBIfam" id="TIGR00884">
    <property type="entry name" value="guaA_Cterm"/>
    <property type="match status" value="1"/>
</dbReference>
<dbReference type="GO" id="GO:0005829">
    <property type="term" value="C:cytosol"/>
    <property type="evidence" value="ECO:0007669"/>
    <property type="project" value="TreeGrafter"/>
</dbReference>
<dbReference type="SUPFAM" id="SSF52402">
    <property type="entry name" value="Adenine nucleotide alpha hydrolases-like"/>
    <property type="match status" value="1"/>
</dbReference>
<evidence type="ECO:0000256" key="6">
    <source>
        <dbReference type="ARBA" id="ARBA00022755"/>
    </source>
</evidence>
<dbReference type="FunFam" id="3.30.300.10:FF:000002">
    <property type="entry name" value="GMP synthase [glutamine-hydrolyzing]"/>
    <property type="match status" value="1"/>
</dbReference>
<evidence type="ECO:0000256" key="8">
    <source>
        <dbReference type="ARBA" id="ARBA00022962"/>
    </source>
</evidence>
<dbReference type="PROSITE" id="PS51273">
    <property type="entry name" value="GATASE_TYPE_1"/>
    <property type="match status" value="1"/>
</dbReference>
<dbReference type="Gene3D" id="3.30.300.10">
    <property type="match status" value="1"/>
</dbReference>
<dbReference type="InterPro" id="IPR014729">
    <property type="entry name" value="Rossmann-like_a/b/a_fold"/>
</dbReference>
<dbReference type="InterPro" id="IPR029062">
    <property type="entry name" value="Class_I_gatase-like"/>
</dbReference>
<evidence type="ECO:0000259" key="11">
    <source>
        <dbReference type="PROSITE" id="PS51553"/>
    </source>
</evidence>
<gene>
    <name evidence="9" type="primary">guaA</name>
    <name evidence="12" type="ORF">C7438_1273</name>
</gene>
<name>A0A660KXM2_9BACL</name>
<keyword evidence="7 9" id="KW-0067">ATP-binding</keyword>
<evidence type="ECO:0000256" key="5">
    <source>
        <dbReference type="ARBA" id="ARBA00022749"/>
    </source>
</evidence>
<feature type="active site" evidence="9">
    <location>
        <position position="177"/>
    </location>
</feature>
<feature type="active site" description="Nucleophile" evidence="9">
    <location>
        <position position="89"/>
    </location>
</feature>
<keyword evidence="13" id="KW-1185">Reference proteome</keyword>
<evidence type="ECO:0000256" key="4">
    <source>
        <dbReference type="ARBA" id="ARBA00022741"/>
    </source>
</evidence>
<comment type="function">
    <text evidence="1 9">Catalyzes the synthesis of GMP from XMP.</text>
</comment>
<feature type="active site" evidence="9">
    <location>
        <position position="179"/>
    </location>
</feature>
<dbReference type="PRINTS" id="PR00096">
    <property type="entry name" value="GATASE"/>
</dbReference>
<feature type="binding site" evidence="10">
    <location>
        <begin position="231"/>
        <end position="237"/>
    </location>
    <ligand>
        <name>ATP</name>
        <dbReference type="ChEBI" id="CHEBI:30616"/>
    </ligand>
</feature>
<evidence type="ECO:0000256" key="1">
    <source>
        <dbReference type="ARBA" id="ARBA00002332"/>
    </source>
</evidence>
<dbReference type="PROSITE" id="PS51553">
    <property type="entry name" value="GMPS_ATP_PPASE"/>
    <property type="match status" value="1"/>
</dbReference>
<dbReference type="Gene3D" id="3.40.50.620">
    <property type="entry name" value="HUPs"/>
    <property type="match status" value="1"/>
</dbReference>
<dbReference type="EC" id="6.3.5.2" evidence="9"/>
<keyword evidence="5 9" id="KW-0332">GMP biosynthesis</keyword>
<dbReference type="RefSeq" id="WP_121444510.1">
    <property type="nucleotide sequence ID" value="NZ_RBIJ01000003.1"/>
</dbReference>
<evidence type="ECO:0000256" key="10">
    <source>
        <dbReference type="PROSITE-ProRule" id="PRU00886"/>
    </source>
</evidence>
<keyword evidence="6 9" id="KW-0658">Purine biosynthesis</keyword>
<dbReference type="CDD" id="cd01997">
    <property type="entry name" value="GMP_synthase_C"/>
    <property type="match status" value="1"/>
</dbReference>
<keyword evidence="3 9" id="KW-0436">Ligase</keyword>
<dbReference type="AlphaFoldDB" id="A0A660KXM2"/>
<dbReference type="Pfam" id="PF00958">
    <property type="entry name" value="GMP_synt_C"/>
    <property type="match status" value="1"/>
</dbReference>
<dbReference type="InterPro" id="IPR017926">
    <property type="entry name" value="GATASE"/>
</dbReference>
<dbReference type="EMBL" id="RBIJ01000003">
    <property type="protein sequence ID" value="RKQ84776.1"/>
    <property type="molecule type" value="Genomic_DNA"/>
</dbReference>
<dbReference type="InterPro" id="IPR004739">
    <property type="entry name" value="GMP_synth_GATase"/>
</dbReference>
<dbReference type="Proteomes" id="UP000267019">
    <property type="component" value="Unassembled WGS sequence"/>
</dbReference>
<dbReference type="NCBIfam" id="TIGR00888">
    <property type="entry name" value="guaA_Nterm"/>
    <property type="match status" value="1"/>
</dbReference>
<accession>A0A660KXM2</accession>
<dbReference type="Pfam" id="PF00117">
    <property type="entry name" value="GATase"/>
    <property type="match status" value="1"/>
</dbReference>
<comment type="catalytic activity">
    <reaction evidence="9">
        <text>XMP + L-glutamine + ATP + H2O = GMP + L-glutamate + AMP + diphosphate + 2 H(+)</text>
        <dbReference type="Rhea" id="RHEA:11680"/>
        <dbReference type="ChEBI" id="CHEBI:15377"/>
        <dbReference type="ChEBI" id="CHEBI:15378"/>
        <dbReference type="ChEBI" id="CHEBI:29985"/>
        <dbReference type="ChEBI" id="CHEBI:30616"/>
        <dbReference type="ChEBI" id="CHEBI:33019"/>
        <dbReference type="ChEBI" id="CHEBI:57464"/>
        <dbReference type="ChEBI" id="CHEBI:58115"/>
        <dbReference type="ChEBI" id="CHEBI:58359"/>
        <dbReference type="ChEBI" id="CHEBI:456215"/>
        <dbReference type="EC" id="6.3.5.2"/>
    </reaction>
</comment>
<protein>
    <recommendedName>
        <fullName evidence="9">GMP synthase [glutamine-hydrolyzing]</fullName>
        <ecNumber evidence="9">6.3.5.2</ecNumber>
    </recommendedName>
    <alternativeName>
        <fullName evidence="9">GMP synthetase</fullName>
    </alternativeName>
    <alternativeName>
        <fullName evidence="9">Glutamine amidotransferase</fullName>
    </alternativeName>
</protein>
<keyword evidence="4 9" id="KW-0547">Nucleotide-binding</keyword>
<dbReference type="SUPFAM" id="SSF54810">
    <property type="entry name" value="GMP synthetase C-terminal dimerisation domain"/>
    <property type="match status" value="1"/>
</dbReference>
<dbReference type="InterPro" id="IPR022955">
    <property type="entry name" value="GMP_synthase"/>
</dbReference>
<dbReference type="SUPFAM" id="SSF52317">
    <property type="entry name" value="Class I glutamine amidotransferase-like"/>
    <property type="match status" value="1"/>
</dbReference>
<evidence type="ECO:0000256" key="3">
    <source>
        <dbReference type="ARBA" id="ARBA00022598"/>
    </source>
</evidence>
<dbReference type="InterPro" id="IPR001674">
    <property type="entry name" value="GMP_synth_C"/>
</dbReference>
<comment type="pathway">
    <text evidence="2 9">Purine metabolism; GMP biosynthesis; GMP from XMP (L-Gln route): step 1/1.</text>
</comment>
<dbReference type="FunFam" id="3.40.50.880:FF:000001">
    <property type="entry name" value="GMP synthase [glutamine-hydrolyzing]"/>
    <property type="match status" value="1"/>
</dbReference>
<keyword evidence="8 9" id="KW-0315">Glutamine amidotransferase</keyword>
<dbReference type="UniPathway" id="UPA00189">
    <property type="reaction ID" value="UER00296"/>
</dbReference>
<reference evidence="12 13" key="1">
    <citation type="submission" date="2018-10" db="EMBL/GenBank/DDBJ databases">
        <title>Genomic Encyclopedia of Type Strains, Phase IV (KMG-IV): sequencing the most valuable type-strain genomes for metagenomic binning, comparative biology and taxonomic classification.</title>
        <authorList>
            <person name="Goeker M."/>
        </authorList>
    </citation>
    <scope>NUCLEOTIDE SEQUENCE [LARGE SCALE GENOMIC DNA]</scope>
    <source>
        <strain evidence="12 13">DSM 22653</strain>
    </source>
</reference>
<evidence type="ECO:0000256" key="2">
    <source>
        <dbReference type="ARBA" id="ARBA00005153"/>
    </source>
</evidence>
<organism evidence="12 13">
    <name type="scientific">Brockia lithotrophica</name>
    <dbReference type="NCBI Taxonomy" id="933949"/>
    <lineage>
        <taxon>Bacteria</taxon>
        <taxon>Bacillati</taxon>
        <taxon>Bacillota</taxon>
        <taxon>Bacilli</taxon>
        <taxon>Bacillales</taxon>
        <taxon>Bacillales Family X. Incertae Sedis</taxon>
        <taxon>Brockia</taxon>
    </lineage>
</organism>
<dbReference type="CDD" id="cd01742">
    <property type="entry name" value="GATase1_GMP_Synthase"/>
    <property type="match status" value="1"/>
</dbReference>
<comment type="caution">
    <text evidence="12">The sequence shown here is derived from an EMBL/GenBank/DDBJ whole genome shotgun (WGS) entry which is preliminary data.</text>
</comment>
<feature type="domain" description="GMPS ATP-PPase" evidence="11">
    <location>
        <begin position="204"/>
        <end position="396"/>
    </location>
</feature>